<accession>A0ABV6LRJ8</accession>
<keyword evidence="2" id="KW-1185">Reference proteome</keyword>
<proteinExistence type="predicted"/>
<comment type="caution">
    <text evidence="1">The sequence shown here is derived from an EMBL/GenBank/DDBJ whole genome shotgun (WGS) entry which is preliminary data.</text>
</comment>
<dbReference type="Proteomes" id="UP001589836">
    <property type="component" value="Unassembled WGS sequence"/>
</dbReference>
<evidence type="ECO:0000313" key="1">
    <source>
        <dbReference type="EMBL" id="MFC0524959.1"/>
    </source>
</evidence>
<evidence type="ECO:0000313" key="2">
    <source>
        <dbReference type="Proteomes" id="UP001589836"/>
    </source>
</evidence>
<dbReference type="RefSeq" id="WP_377349569.1">
    <property type="nucleotide sequence ID" value="NZ_JBHLTP010000012.1"/>
</dbReference>
<protein>
    <submittedName>
        <fullName evidence="1">Uncharacterized protein</fullName>
    </submittedName>
</protein>
<gene>
    <name evidence="1" type="ORF">ACFFGV_15375</name>
</gene>
<organism evidence="1 2">
    <name type="scientific">Pontibacillus salicampi</name>
    <dbReference type="NCBI Taxonomy" id="1449801"/>
    <lineage>
        <taxon>Bacteria</taxon>
        <taxon>Bacillati</taxon>
        <taxon>Bacillota</taxon>
        <taxon>Bacilli</taxon>
        <taxon>Bacillales</taxon>
        <taxon>Bacillaceae</taxon>
        <taxon>Pontibacillus</taxon>
    </lineage>
</organism>
<name>A0ABV6LRJ8_9BACI</name>
<dbReference type="EMBL" id="JBHLTP010000012">
    <property type="protein sequence ID" value="MFC0524959.1"/>
    <property type="molecule type" value="Genomic_DNA"/>
</dbReference>
<sequence length="211" mass="25198">MVVVGILGMTHDKELQKKYNYPLSLVEELIKEFNPDVICGEVHPESWKLYLNEGEPFGILGETQNEYPNLIYPLCEERGCEFVPINWFEEDVFEEEPFDKFDYETRKRLENELSKWNDKQLSTWNNGNIPLNSPEYDIITNEMYTWLQTINPDVQNIVWNSRHYIMLARVKNTIKEYPDKRILCIHGADHNYWYKQSLKKIDGIQLVYPLR</sequence>
<reference evidence="1 2" key="1">
    <citation type="submission" date="2024-09" db="EMBL/GenBank/DDBJ databases">
        <authorList>
            <person name="Sun Q."/>
            <person name="Mori K."/>
        </authorList>
    </citation>
    <scope>NUCLEOTIDE SEQUENCE [LARGE SCALE GENOMIC DNA]</scope>
    <source>
        <strain evidence="1 2">NCAIM B.02529</strain>
    </source>
</reference>